<keyword evidence="3" id="KW-1185">Reference proteome</keyword>
<gene>
    <name evidence="2" type="ORF">EGM88_02045</name>
</gene>
<dbReference type="Pfam" id="PF22322">
    <property type="entry name" value="DUF6973"/>
    <property type="match status" value="1"/>
</dbReference>
<organism evidence="2 3">
    <name type="scientific">Aureibaculum marinum</name>
    <dbReference type="NCBI Taxonomy" id="2487930"/>
    <lineage>
        <taxon>Bacteria</taxon>
        <taxon>Pseudomonadati</taxon>
        <taxon>Bacteroidota</taxon>
        <taxon>Flavobacteriia</taxon>
        <taxon>Flavobacteriales</taxon>
        <taxon>Flavobacteriaceae</taxon>
        <taxon>Aureibaculum</taxon>
    </lineage>
</organism>
<feature type="domain" description="DUF6973" evidence="1">
    <location>
        <begin position="20"/>
        <end position="142"/>
    </location>
</feature>
<comment type="caution">
    <text evidence="2">The sequence shown here is derived from an EMBL/GenBank/DDBJ whole genome shotgun (WGS) entry which is preliminary data.</text>
</comment>
<reference evidence="2 3" key="1">
    <citation type="submission" date="2018-11" db="EMBL/GenBank/DDBJ databases">
        <title>Aureibaculum marinum gen. nov., sp. nov., a member of the family Flavobacteriaceae isolated from the Bohai Sea.</title>
        <authorList>
            <person name="Ji X."/>
        </authorList>
    </citation>
    <scope>NUCLEOTIDE SEQUENCE [LARGE SCALE GENOMIC DNA]</scope>
    <source>
        <strain evidence="2 3">BH-SD17</strain>
    </source>
</reference>
<dbReference type="AlphaFoldDB" id="A0A3N4NW51"/>
<name>A0A3N4NW51_9FLAO</name>
<evidence type="ECO:0000313" key="2">
    <source>
        <dbReference type="EMBL" id="RPE00066.1"/>
    </source>
</evidence>
<dbReference type="Proteomes" id="UP000270856">
    <property type="component" value="Unassembled WGS sequence"/>
</dbReference>
<protein>
    <recommendedName>
        <fullName evidence="1">DUF6973 domain-containing protein</fullName>
    </recommendedName>
</protein>
<evidence type="ECO:0000313" key="3">
    <source>
        <dbReference type="Proteomes" id="UP000270856"/>
    </source>
</evidence>
<proteinExistence type="predicted"/>
<sequence>MDKSGFIKLINKGNAWSFILLFIRHPLNLVPTFLATYETVKISDEYYDKKHHKNNVTNAFRHALWNILIAKKCSKWRGNTRKAIRFAQKVTDWHEKFSPNEPLEREMDSHNNHVGRKIFIQNDERTTQQFVDVLLEKVEEAKMVYSVDDIKKYNNDLVFIEKLED</sequence>
<dbReference type="RefSeq" id="WP_123896301.1">
    <property type="nucleotide sequence ID" value="NZ_RPFJ01000002.1"/>
</dbReference>
<accession>A0A3N4NW51</accession>
<evidence type="ECO:0000259" key="1">
    <source>
        <dbReference type="Pfam" id="PF22322"/>
    </source>
</evidence>
<dbReference type="OrthoDB" id="1496068at2"/>
<dbReference type="InterPro" id="IPR054246">
    <property type="entry name" value="DUF6973"/>
</dbReference>
<dbReference type="EMBL" id="RPFJ01000002">
    <property type="protein sequence ID" value="RPE00066.1"/>
    <property type="molecule type" value="Genomic_DNA"/>
</dbReference>